<dbReference type="AlphaFoldDB" id="A0A8T0WEE2"/>
<dbReference type="GO" id="GO:0016020">
    <property type="term" value="C:membrane"/>
    <property type="evidence" value="ECO:0007669"/>
    <property type="project" value="UniProtKB-SubCell"/>
</dbReference>
<dbReference type="InterPro" id="IPR032675">
    <property type="entry name" value="LRR_dom_sf"/>
</dbReference>
<evidence type="ECO:0000256" key="3">
    <source>
        <dbReference type="ARBA" id="ARBA00022692"/>
    </source>
</evidence>
<evidence type="ECO:0000256" key="6">
    <source>
        <dbReference type="ARBA" id="ARBA00022989"/>
    </source>
</evidence>
<keyword evidence="8" id="KW-0325">Glycoprotein</keyword>
<evidence type="ECO:0000256" key="8">
    <source>
        <dbReference type="ARBA" id="ARBA00023180"/>
    </source>
</evidence>
<evidence type="ECO:0000256" key="4">
    <source>
        <dbReference type="ARBA" id="ARBA00022729"/>
    </source>
</evidence>
<accession>A0A8T0WEE2</accession>
<dbReference type="PANTHER" id="PTHR48063:SF45">
    <property type="entry name" value="LEUCINE-RICH REPEAT-CONTAINING N-TERMINAL PLANT-TYPE DOMAIN-CONTAINING PROTEIN"/>
    <property type="match status" value="1"/>
</dbReference>
<keyword evidence="12" id="KW-1185">Reference proteome</keyword>
<evidence type="ECO:0000256" key="9">
    <source>
        <dbReference type="SAM" id="SignalP"/>
    </source>
</evidence>
<dbReference type="Gene3D" id="3.80.10.10">
    <property type="entry name" value="Ribonuclease Inhibitor"/>
    <property type="match status" value="1"/>
</dbReference>
<evidence type="ECO:0000256" key="1">
    <source>
        <dbReference type="ARBA" id="ARBA00004479"/>
    </source>
</evidence>
<sequence>MAGYRFLVQETLIVLCLCFLSSTPAATSVDSSALNRSCIADERAALLSVKASLLDPNNYLSSWQGENCCSWKGVRCSAKTGHVVKLNLRGVNSEKNRRQIIASTSAPS</sequence>
<keyword evidence="5" id="KW-0677">Repeat</keyword>
<feature type="signal peptide" evidence="9">
    <location>
        <begin position="1"/>
        <end position="25"/>
    </location>
</feature>
<evidence type="ECO:0000313" key="11">
    <source>
        <dbReference type="EMBL" id="KAG2644547.1"/>
    </source>
</evidence>
<gene>
    <name evidence="11" type="ORF">PVAP13_2KG372400</name>
</gene>
<feature type="chain" id="PRO_5035787367" description="Leucine-rich repeat-containing N-terminal plant-type domain-containing protein" evidence="9">
    <location>
        <begin position="26"/>
        <end position="108"/>
    </location>
</feature>
<evidence type="ECO:0000313" key="12">
    <source>
        <dbReference type="Proteomes" id="UP000823388"/>
    </source>
</evidence>
<keyword evidence="6" id="KW-1133">Transmembrane helix</keyword>
<evidence type="ECO:0000259" key="10">
    <source>
        <dbReference type="Pfam" id="PF08263"/>
    </source>
</evidence>
<evidence type="ECO:0000256" key="2">
    <source>
        <dbReference type="ARBA" id="ARBA00022614"/>
    </source>
</evidence>
<keyword evidence="7" id="KW-0472">Membrane</keyword>
<name>A0A8T0WEE2_PANVG</name>
<dbReference type="InterPro" id="IPR013210">
    <property type="entry name" value="LRR_N_plant-typ"/>
</dbReference>
<feature type="domain" description="Leucine-rich repeat-containing N-terminal plant-type" evidence="10">
    <location>
        <begin position="40"/>
        <end position="77"/>
    </location>
</feature>
<reference evidence="11" key="1">
    <citation type="submission" date="2020-05" db="EMBL/GenBank/DDBJ databases">
        <title>WGS assembly of Panicum virgatum.</title>
        <authorList>
            <person name="Lovell J.T."/>
            <person name="Jenkins J."/>
            <person name="Shu S."/>
            <person name="Juenger T.E."/>
            <person name="Schmutz J."/>
        </authorList>
    </citation>
    <scope>NUCLEOTIDE SEQUENCE</scope>
    <source>
        <strain evidence="11">AP13</strain>
    </source>
</reference>
<comment type="subcellular location">
    <subcellularLocation>
        <location evidence="1">Membrane</location>
        <topology evidence="1">Single-pass type I membrane protein</topology>
    </subcellularLocation>
</comment>
<evidence type="ECO:0000256" key="7">
    <source>
        <dbReference type="ARBA" id="ARBA00023136"/>
    </source>
</evidence>
<dbReference type="Pfam" id="PF08263">
    <property type="entry name" value="LRRNT_2"/>
    <property type="match status" value="1"/>
</dbReference>
<organism evidence="11 12">
    <name type="scientific">Panicum virgatum</name>
    <name type="common">Blackwell switchgrass</name>
    <dbReference type="NCBI Taxonomy" id="38727"/>
    <lineage>
        <taxon>Eukaryota</taxon>
        <taxon>Viridiplantae</taxon>
        <taxon>Streptophyta</taxon>
        <taxon>Embryophyta</taxon>
        <taxon>Tracheophyta</taxon>
        <taxon>Spermatophyta</taxon>
        <taxon>Magnoliopsida</taxon>
        <taxon>Liliopsida</taxon>
        <taxon>Poales</taxon>
        <taxon>Poaceae</taxon>
        <taxon>PACMAD clade</taxon>
        <taxon>Panicoideae</taxon>
        <taxon>Panicodae</taxon>
        <taxon>Paniceae</taxon>
        <taxon>Panicinae</taxon>
        <taxon>Panicum</taxon>
        <taxon>Panicum sect. Hiantes</taxon>
    </lineage>
</organism>
<keyword evidence="4 9" id="KW-0732">Signal</keyword>
<dbReference type="EMBL" id="CM029039">
    <property type="protein sequence ID" value="KAG2644547.1"/>
    <property type="molecule type" value="Genomic_DNA"/>
</dbReference>
<comment type="caution">
    <text evidence="11">The sequence shown here is derived from an EMBL/GenBank/DDBJ whole genome shotgun (WGS) entry which is preliminary data.</text>
</comment>
<keyword evidence="2" id="KW-0433">Leucine-rich repeat</keyword>
<dbReference type="Proteomes" id="UP000823388">
    <property type="component" value="Chromosome 2K"/>
</dbReference>
<dbReference type="PANTHER" id="PTHR48063">
    <property type="entry name" value="LRR RECEPTOR-LIKE KINASE"/>
    <property type="match status" value="1"/>
</dbReference>
<evidence type="ECO:0000256" key="5">
    <source>
        <dbReference type="ARBA" id="ARBA00022737"/>
    </source>
</evidence>
<protein>
    <recommendedName>
        <fullName evidence="10">Leucine-rich repeat-containing N-terminal plant-type domain-containing protein</fullName>
    </recommendedName>
</protein>
<keyword evidence="3" id="KW-0812">Transmembrane</keyword>
<dbReference type="InterPro" id="IPR046956">
    <property type="entry name" value="RLP23-like"/>
</dbReference>
<proteinExistence type="predicted"/>